<dbReference type="Proteomes" id="UP001595722">
    <property type="component" value="Unassembled WGS sequence"/>
</dbReference>
<gene>
    <name evidence="1" type="ORF">ACFOMG_12055</name>
</gene>
<sequence length="77" mass="9067">MSRIERDFYARDEQDQQDFLTQTWCNNCMEADLGMKEPQEYELDEVIYIEGKCQKCGELVVTEIADDSTDGDWEDDD</sequence>
<proteinExistence type="predicted"/>
<reference evidence="2" key="1">
    <citation type="journal article" date="2019" name="Int. J. Syst. Evol. Microbiol.">
        <title>The Global Catalogue of Microorganisms (GCM) 10K type strain sequencing project: providing services to taxonomists for standard genome sequencing and annotation.</title>
        <authorList>
            <consortium name="The Broad Institute Genomics Platform"/>
            <consortium name="The Broad Institute Genome Sequencing Center for Infectious Disease"/>
            <person name="Wu L."/>
            <person name="Ma J."/>
        </authorList>
    </citation>
    <scope>NUCLEOTIDE SEQUENCE [LARGE SCALE GENOMIC DNA]</scope>
    <source>
        <strain evidence="2">KCTC 42424</strain>
    </source>
</reference>
<keyword evidence="2" id="KW-1185">Reference proteome</keyword>
<name>A0ABV7VXQ6_9GAMM</name>
<protein>
    <submittedName>
        <fullName evidence="1">Uncharacterized protein</fullName>
    </submittedName>
</protein>
<dbReference type="RefSeq" id="WP_376866932.1">
    <property type="nucleotide sequence ID" value="NZ_JBHRYB010000013.1"/>
</dbReference>
<comment type="caution">
    <text evidence="1">The sequence shown here is derived from an EMBL/GenBank/DDBJ whole genome shotgun (WGS) entry which is preliminary data.</text>
</comment>
<evidence type="ECO:0000313" key="2">
    <source>
        <dbReference type="Proteomes" id="UP001595722"/>
    </source>
</evidence>
<accession>A0ABV7VXQ6</accession>
<organism evidence="1 2">
    <name type="scientific">Bacterioplanoides pacificum</name>
    <dbReference type="NCBI Taxonomy" id="1171596"/>
    <lineage>
        <taxon>Bacteria</taxon>
        <taxon>Pseudomonadati</taxon>
        <taxon>Pseudomonadota</taxon>
        <taxon>Gammaproteobacteria</taxon>
        <taxon>Oceanospirillales</taxon>
        <taxon>Oceanospirillaceae</taxon>
        <taxon>Bacterioplanoides</taxon>
    </lineage>
</organism>
<dbReference type="EMBL" id="JBHRYB010000013">
    <property type="protein sequence ID" value="MFC3680833.1"/>
    <property type="molecule type" value="Genomic_DNA"/>
</dbReference>
<evidence type="ECO:0000313" key="1">
    <source>
        <dbReference type="EMBL" id="MFC3680833.1"/>
    </source>
</evidence>